<proteinExistence type="inferred from homology"/>
<dbReference type="GO" id="GO:0070383">
    <property type="term" value="P:DNA cytosine deamination"/>
    <property type="evidence" value="ECO:0007669"/>
    <property type="project" value="TreeGrafter"/>
</dbReference>
<dbReference type="SUPFAM" id="SSF53927">
    <property type="entry name" value="Cytidine deaminase-like"/>
    <property type="match status" value="1"/>
</dbReference>
<dbReference type="GO" id="GO:0005634">
    <property type="term" value="C:nucleus"/>
    <property type="evidence" value="ECO:0007669"/>
    <property type="project" value="TreeGrafter"/>
</dbReference>
<dbReference type="PANTHER" id="PTHR13857">
    <property type="entry name" value="MRNA EDITING ENZYME"/>
    <property type="match status" value="1"/>
</dbReference>
<dbReference type="Proteomes" id="UP000515202">
    <property type="component" value="Unplaced"/>
</dbReference>
<feature type="domain" description="CMP/dCMP-type deaminase" evidence="6">
    <location>
        <begin position="27"/>
        <end position="104"/>
    </location>
</feature>
<dbReference type="InterPro" id="IPR016193">
    <property type="entry name" value="Cytidine_deaminase-like"/>
</dbReference>
<accession>A0A6P6C7A0</accession>
<dbReference type="Pfam" id="PF18772">
    <property type="entry name" value="APOBEC2"/>
    <property type="match status" value="1"/>
</dbReference>
<evidence type="ECO:0000259" key="6">
    <source>
        <dbReference type="PROSITE" id="PS51747"/>
    </source>
</evidence>
<evidence type="ECO:0000313" key="8">
    <source>
        <dbReference type="RefSeq" id="XP_023383233.1"/>
    </source>
</evidence>
<evidence type="ECO:0000256" key="3">
    <source>
        <dbReference type="ARBA" id="ARBA00022723"/>
    </source>
</evidence>
<evidence type="ECO:0000256" key="4">
    <source>
        <dbReference type="ARBA" id="ARBA00022801"/>
    </source>
</evidence>
<dbReference type="AlphaFoldDB" id="A0A6P6C7A0"/>
<dbReference type="GO" id="GO:0004126">
    <property type="term" value="F:cytidine deaminase activity"/>
    <property type="evidence" value="ECO:0007669"/>
    <property type="project" value="TreeGrafter"/>
</dbReference>
<dbReference type="GO" id="GO:0045869">
    <property type="term" value="P:negative regulation of single stranded viral RNA replication via double stranded DNA intermediate"/>
    <property type="evidence" value="ECO:0007669"/>
    <property type="project" value="TreeGrafter"/>
</dbReference>
<dbReference type="InterPro" id="IPR050610">
    <property type="entry name" value="APOBEC_Cyt_Deaminase"/>
</dbReference>
<dbReference type="PROSITE" id="PS51747">
    <property type="entry name" value="CYT_DCMP_DEAMINASES_2"/>
    <property type="match status" value="1"/>
</dbReference>
<protein>
    <submittedName>
        <fullName evidence="8">DNA dC-&gt;dU-editing enzyme APOBEC-3G-like</fullName>
    </submittedName>
</protein>
<keyword evidence="7" id="KW-1185">Reference proteome</keyword>
<organism evidence="7 8">
    <name type="scientific">Pteropus vampyrus</name>
    <name type="common">Large flying fox</name>
    <dbReference type="NCBI Taxonomy" id="132908"/>
    <lineage>
        <taxon>Eukaryota</taxon>
        <taxon>Metazoa</taxon>
        <taxon>Chordata</taxon>
        <taxon>Craniata</taxon>
        <taxon>Vertebrata</taxon>
        <taxon>Euteleostomi</taxon>
        <taxon>Mammalia</taxon>
        <taxon>Eutheria</taxon>
        <taxon>Laurasiatheria</taxon>
        <taxon>Chiroptera</taxon>
        <taxon>Yinpterochiroptera</taxon>
        <taxon>Pteropodoidea</taxon>
        <taxon>Pteropodidae</taxon>
        <taxon>Pteropodinae</taxon>
        <taxon>Pteropus</taxon>
    </lineage>
</organism>
<gene>
    <name evidence="8" type="primary">LOC111735996</name>
</gene>
<dbReference type="GO" id="GO:0051607">
    <property type="term" value="P:defense response to virus"/>
    <property type="evidence" value="ECO:0007669"/>
    <property type="project" value="TreeGrafter"/>
</dbReference>
<dbReference type="GO" id="GO:0016554">
    <property type="term" value="P:cytidine to uridine editing"/>
    <property type="evidence" value="ECO:0007669"/>
    <property type="project" value="TreeGrafter"/>
</dbReference>
<keyword evidence="4" id="KW-0378">Hydrolase</keyword>
<comment type="cofactor">
    <cofactor evidence="1">
        <name>Zn(2+)</name>
        <dbReference type="ChEBI" id="CHEBI:29105"/>
    </cofactor>
</comment>
<dbReference type="GO" id="GO:0000932">
    <property type="term" value="C:P-body"/>
    <property type="evidence" value="ECO:0007669"/>
    <property type="project" value="TreeGrafter"/>
</dbReference>
<evidence type="ECO:0000313" key="7">
    <source>
        <dbReference type="Proteomes" id="UP000515202"/>
    </source>
</evidence>
<dbReference type="GO" id="GO:0046872">
    <property type="term" value="F:metal ion binding"/>
    <property type="evidence" value="ECO:0007669"/>
    <property type="project" value="UniProtKB-KW"/>
</dbReference>
<dbReference type="KEGG" id="pvp:111735996"/>
<dbReference type="GeneID" id="111735996"/>
<comment type="similarity">
    <text evidence="2">Belongs to the cytidine and deoxycytidylate deaminase family.</text>
</comment>
<dbReference type="PANTHER" id="PTHR13857:SF20">
    <property type="entry name" value="DNA DC-DU-EDITING ENZYME APOBEC-3G"/>
    <property type="match status" value="1"/>
</dbReference>
<evidence type="ECO:0000256" key="1">
    <source>
        <dbReference type="ARBA" id="ARBA00001947"/>
    </source>
</evidence>
<dbReference type="GO" id="GO:0003723">
    <property type="term" value="F:RNA binding"/>
    <property type="evidence" value="ECO:0007669"/>
    <property type="project" value="TreeGrafter"/>
</dbReference>
<dbReference type="InterPro" id="IPR002125">
    <property type="entry name" value="CMP_dCMP_dom"/>
</dbReference>
<sequence>MPAGPAPEARPLVNKQTFLHNFSHLNYLHETYLCYEVDRMQDDLWIPLDEYKGFLRNKSSPWRWERRHAEPIFLERMASWNLDTELRYRVTVFISWSPCPDCAD</sequence>
<dbReference type="RefSeq" id="XP_023383233.1">
    <property type="nucleotide sequence ID" value="XM_023527465.1"/>
</dbReference>
<dbReference type="Gene3D" id="3.40.140.10">
    <property type="entry name" value="Cytidine Deaminase, domain 2"/>
    <property type="match status" value="1"/>
</dbReference>
<reference evidence="8" key="1">
    <citation type="submission" date="2025-08" db="UniProtKB">
        <authorList>
            <consortium name="RefSeq"/>
        </authorList>
    </citation>
    <scope>IDENTIFICATION</scope>
    <source>
        <tissue evidence="8">Kidney</tissue>
    </source>
</reference>
<keyword evidence="3" id="KW-0479">Metal-binding</keyword>
<feature type="non-terminal residue" evidence="8">
    <location>
        <position position="104"/>
    </location>
</feature>
<evidence type="ECO:0000256" key="2">
    <source>
        <dbReference type="ARBA" id="ARBA00006576"/>
    </source>
</evidence>
<keyword evidence="5" id="KW-0862">Zinc</keyword>
<name>A0A6P6C7A0_PTEVA</name>
<dbReference type="CDD" id="cd01283">
    <property type="entry name" value="cytidine_deaminase"/>
    <property type="match status" value="1"/>
</dbReference>
<evidence type="ECO:0000256" key="5">
    <source>
        <dbReference type="ARBA" id="ARBA00022833"/>
    </source>
</evidence>
<dbReference type="OrthoDB" id="8676111at2759"/>